<evidence type="ECO:0000256" key="6">
    <source>
        <dbReference type="ARBA" id="ARBA00022989"/>
    </source>
</evidence>
<feature type="region of interest" description="Disordered" evidence="9">
    <location>
        <begin position="319"/>
        <end position="341"/>
    </location>
</feature>
<dbReference type="PANTHER" id="PTHR48090">
    <property type="entry name" value="UNDECAPRENYL-PHOSPHATE 4-DEOXY-4-FORMAMIDO-L-ARABINOSE TRANSFERASE-RELATED"/>
    <property type="match status" value="1"/>
</dbReference>
<organism evidence="12 13">
    <name type="scientific">Ruminobacter amylophilus</name>
    <dbReference type="NCBI Taxonomy" id="867"/>
    <lineage>
        <taxon>Bacteria</taxon>
        <taxon>Pseudomonadati</taxon>
        <taxon>Pseudomonadota</taxon>
        <taxon>Gammaproteobacteria</taxon>
        <taxon>Aeromonadales</taxon>
        <taxon>Succinivibrionaceae</taxon>
        <taxon>Ruminobacter</taxon>
    </lineage>
</organism>
<dbReference type="PANTHER" id="PTHR48090:SF1">
    <property type="entry name" value="PROPHAGE BACTOPRENOL GLUCOSYL TRANSFERASE HOMOLOG"/>
    <property type="match status" value="1"/>
</dbReference>
<comment type="subcellular location">
    <subcellularLocation>
        <location evidence="1">Cell membrane</location>
        <topology evidence="1">Multi-pass membrane protein</topology>
    </subcellularLocation>
</comment>
<dbReference type="Pfam" id="PF00535">
    <property type="entry name" value="Glycos_transf_2"/>
    <property type="match status" value="1"/>
</dbReference>
<keyword evidence="6 10" id="KW-1133">Transmembrane helix</keyword>
<feature type="transmembrane region" description="Helical" evidence="10">
    <location>
        <begin position="268"/>
        <end position="293"/>
    </location>
</feature>
<dbReference type="GO" id="GO:0005886">
    <property type="term" value="C:plasma membrane"/>
    <property type="evidence" value="ECO:0007669"/>
    <property type="project" value="UniProtKB-SubCell"/>
</dbReference>
<keyword evidence="13" id="KW-1185">Reference proteome</keyword>
<protein>
    <submittedName>
        <fullName evidence="12">Glycosyltransferase involved in cell wall bisynthesis</fullName>
    </submittedName>
</protein>
<dbReference type="GO" id="GO:0016757">
    <property type="term" value="F:glycosyltransferase activity"/>
    <property type="evidence" value="ECO:0007669"/>
    <property type="project" value="UniProtKB-KW"/>
</dbReference>
<dbReference type="InterPro" id="IPR050256">
    <property type="entry name" value="Glycosyltransferase_2"/>
</dbReference>
<evidence type="ECO:0000256" key="4">
    <source>
        <dbReference type="ARBA" id="ARBA00022679"/>
    </source>
</evidence>
<accession>A0A662ZJH3</accession>
<evidence type="ECO:0000259" key="11">
    <source>
        <dbReference type="Pfam" id="PF00535"/>
    </source>
</evidence>
<dbReference type="Proteomes" id="UP000243745">
    <property type="component" value="Unassembled WGS sequence"/>
</dbReference>
<evidence type="ECO:0000313" key="12">
    <source>
        <dbReference type="EMBL" id="SFP49940.1"/>
    </source>
</evidence>
<evidence type="ECO:0000256" key="10">
    <source>
        <dbReference type="SAM" id="Phobius"/>
    </source>
</evidence>
<evidence type="ECO:0000256" key="9">
    <source>
        <dbReference type="SAM" id="MobiDB-lite"/>
    </source>
</evidence>
<keyword evidence="3" id="KW-0328">Glycosyltransferase</keyword>
<dbReference type="SUPFAM" id="SSF53448">
    <property type="entry name" value="Nucleotide-diphospho-sugar transferases"/>
    <property type="match status" value="1"/>
</dbReference>
<evidence type="ECO:0000256" key="3">
    <source>
        <dbReference type="ARBA" id="ARBA00022676"/>
    </source>
</evidence>
<dbReference type="InterPro" id="IPR029044">
    <property type="entry name" value="Nucleotide-diphossugar_trans"/>
</dbReference>
<evidence type="ECO:0000256" key="1">
    <source>
        <dbReference type="ARBA" id="ARBA00004651"/>
    </source>
</evidence>
<proteinExistence type="inferred from homology"/>
<dbReference type="Gene3D" id="3.90.550.10">
    <property type="entry name" value="Spore Coat Polysaccharide Biosynthesis Protein SpsA, Chain A"/>
    <property type="match status" value="1"/>
</dbReference>
<feature type="transmembrane region" description="Helical" evidence="10">
    <location>
        <begin position="235"/>
        <end position="256"/>
    </location>
</feature>
<name>A0A662ZJH3_9GAMM</name>
<evidence type="ECO:0000256" key="7">
    <source>
        <dbReference type="ARBA" id="ARBA00023136"/>
    </source>
</evidence>
<comment type="similarity">
    <text evidence="8">Belongs to the glycosyltransferase 2 family. GtrB subfamily.</text>
</comment>
<sequence>MDRNNYFITLLVPVYNEHESINSFYDEVTRTLHEIEGHYEILFVNDGSKDDSVQIIKKLIARDSRVALVNLSRNFGKEAAMTAGLRHASGDAVIPIDVDLQDPPELIIEFVKAWLDKGYDMVYGIRVDRSQDTPLKRLTAGAFYRVFNVMTNKVHIPVNAGDFRLIDRRVIDAINQLPERNRFMKGIFAWAGFSSYGIPYERPERHEGSSKFNYWKLWNFALDGIVSFSSMPLRIWSYIGGVLAVIASCYMVYIISKTLILGNNVPGYASTMCAILFLGSVQLISIGILGEYVSRIFIEVKNRPVYILENIYRNSKSSVSHGETKEVELSEEAADTNESRQ</sequence>
<dbReference type="AlphaFoldDB" id="A0A662ZJH3"/>
<gene>
    <name evidence="12" type="ORF">SAMN02910344_01550</name>
</gene>
<evidence type="ECO:0000256" key="5">
    <source>
        <dbReference type="ARBA" id="ARBA00022692"/>
    </source>
</evidence>
<evidence type="ECO:0000256" key="8">
    <source>
        <dbReference type="ARBA" id="ARBA00038152"/>
    </source>
</evidence>
<keyword evidence="2" id="KW-1003">Cell membrane</keyword>
<keyword evidence="4 12" id="KW-0808">Transferase</keyword>
<evidence type="ECO:0000313" key="13">
    <source>
        <dbReference type="Proteomes" id="UP000243745"/>
    </source>
</evidence>
<dbReference type="InterPro" id="IPR001173">
    <property type="entry name" value="Glyco_trans_2-like"/>
</dbReference>
<dbReference type="OrthoDB" id="9811884at2"/>
<feature type="domain" description="Glycosyltransferase 2-like" evidence="11">
    <location>
        <begin position="10"/>
        <end position="172"/>
    </location>
</feature>
<evidence type="ECO:0000256" key="2">
    <source>
        <dbReference type="ARBA" id="ARBA00022475"/>
    </source>
</evidence>
<keyword evidence="7 10" id="KW-0472">Membrane</keyword>
<dbReference type="FunFam" id="3.90.550.10:FF:000079">
    <property type="entry name" value="Probable glycosyl transferase"/>
    <property type="match status" value="1"/>
</dbReference>
<keyword evidence="5 10" id="KW-0812">Transmembrane</keyword>
<reference evidence="12 13" key="1">
    <citation type="submission" date="2016-10" db="EMBL/GenBank/DDBJ databases">
        <authorList>
            <person name="Varghese N."/>
            <person name="Submissions S."/>
        </authorList>
    </citation>
    <scope>NUCLEOTIDE SEQUENCE [LARGE SCALE GENOMIC DNA]</scope>
    <source>
        <strain evidence="12 13">DSM 1361</strain>
    </source>
</reference>
<dbReference type="EMBL" id="FOXF01000029">
    <property type="protein sequence ID" value="SFP49940.1"/>
    <property type="molecule type" value="Genomic_DNA"/>
</dbReference>
<dbReference type="CDD" id="cd04187">
    <property type="entry name" value="DPM1_like_bac"/>
    <property type="match status" value="1"/>
</dbReference>
<dbReference type="RefSeq" id="WP_093142559.1">
    <property type="nucleotide sequence ID" value="NZ_FOXF01000029.1"/>
</dbReference>